<organism evidence="1 2">
    <name type="scientific">Exidia glandulosa HHB12029</name>
    <dbReference type="NCBI Taxonomy" id="1314781"/>
    <lineage>
        <taxon>Eukaryota</taxon>
        <taxon>Fungi</taxon>
        <taxon>Dikarya</taxon>
        <taxon>Basidiomycota</taxon>
        <taxon>Agaricomycotina</taxon>
        <taxon>Agaricomycetes</taxon>
        <taxon>Auriculariales</taxon>
        <taxon>Exidiaceae</taxon>
        <taxon>Exidia</taxon>
    </lineage>
</organism>
<protein>
    <submittedName>
        <fullName evidence="1">Uncharacterized protein</fullName>
    </submittedName>
</protein>
<sequence length="122" mass="14076">MKFSQLEVKADLVRAVDAALHVRPDSRRTPHRADSRCGLQREALETDVDVVEHDLHKTTIIYRLGRLCACGDPRVQCPRVRSRRARLRDQDHALRALSLRVSRWTLARRISTSRRRLSTAIS</sequence>
<dbReference type="InParanoid" id="A0A165IM55"/>
<keyword evidence="2" id="KW-1185">Reference proteome</keyword>
<dbReference type="AlphaFoldDB" id="A0A165IM55"/>
<gene>
    <name evidence="1" type="ORF">EXIGLDRAFT_40850</name>
</gene>
<name>A0A165IM55_EXIGL</name>
<dbReference type="EMBL" id="KV425987">
    <property type="protein sequence ID" value="KZV93594.1"/>
    <property type="molecule type" value="Genomic_DNA"/>
</dbReference>
<dbReference type="Proteomes" id="UP000077266">
    <property type="component" value="Unassembled WGS sequence"/>
</dbReference>
<reference evidence="1 2" key="1">
    <citation type="journal article" date="2016" name="Mol. Biol. Evol.">
        <title>Comparative Genomics of Early-Diverging Mushroom-Forming Fungi Provides Insights into the Origins of Lignocellulose Decay Capabilities.</title>
        <authorList>
            <person name="Nagy L.G."/>
            <person name="Riley R."/>
            <person name="Tritt A."/>
            <person name="Adam C."/>
            <person name="Daum C."/>
            <person name="Floudas D."/>
            <person name="Sun H."/>
            <person name="Yadav J.S."/>
            <person name="Pangilinan J."/>
            <person name="Larsson K.H."/>
            <person name="Matsuura K."/>
            <person name="Barry K."/>
            <person name="Labutti K."/>
            <person name="Kuo R."/>
            <person name="Ohm R.A."/>
            <person name="Bhattacharya S.S."/>
            <person name="Shirouzu T."/>
            <person name="Yoshinaga Y."/>
            <person name="Martin F.M."/>
            <person name="Grigoriev I.V."/>
            <person name="Hibbett D.S."/>
        </authorList>
    </citation>
    <scope>NUCLEOTIDE SEQUENCE [LARGE SCALE GENOMIC DNA]</scope>
    <source>
        <strain evidence="1 2">HHB12029</strain>
    </source>
</reference>
<evidence type="ECO:0000313" key="2">
    <source>
        <dbReference type="Proteomes" id="UP000077266"/>
    </source>
</evidence>
<accession>A0A165IM55</accession>
<evidence type="ECO:0000313" key="1">
    <source>
        <dbReference type="EMBL" id="KZV93594.1"/>
    </source>
</evidence>
<proteinExistence type="predicted"/>